<dbReference type="CDD" id="cd09274">
    <property type="entry name" value="RNase_HI_RT_Ty3"/>
    <property type="match status" value="1"/>
</dbReference>
<dbReference type="Gene3D" id="3.30.420.10">
    <property type="entry name" value="Ribonuclease H-like superfamily/Ribonuclease H"/>
    <property type="match status" value="1"/>
</dbReference>
<dbReference type="SUPFAM" id="SSF56672">
    <property type="entry name" value="DNA/RNA polymerases"/>
    <property type="match status" value="1"/>
</dbReference>
<dbReference type="GO" id="GO:0003676">
    <property type="term" value="F:nucleic acid binding"/>
    <property type="evidence" value="ECO:0007669"/>
    <property type="project" value="InterPro"/>
</dbReference>
<keyword evidence="4" id="KW-0255">Endonuclease</keyword>
<proteinExistence type="predicted"/>
<evidence type="ECO:0000256" key="2">
    <source>
        <dbReference type="ARBA" id="ARBA00022695"/>
    </source>
</evidence>
<feature type="region of interest" description="Disordered" evidence="7">
    <location>
        <begin position="569"/>
        <end position="601"/>
    </location>
</feature>
<gene>
    <name evidence="9" type="ORF">XAT740_LOCUS55842</name>
</gene>
<evidence type="ECO:0000256" key="1">
    <source>
        <dbReference type="ARBA" id="ARBA00022679"/>
    </source>
</evidence>
<evidence type="ECO:0000256" key="3">
    <source>
        <dbReference type="ARBA" id="ARBA00022722"/>
    </source>
</evidence>
<organism evidence="9 10">
    <name type="scientific">Adineta ricciae</name>
    <name type="common">Rotifer</name>
    <dbReference type="NCBI Taxonomy" id="249248"/>
    <lineage>
        <taxon>Eukaryota</taxon>
        <taxon>Metazoa</taxon>
        <taxon>Spiralia</taxon>
        <taxon>Gnathifera</taxon>
        <taxon>Rotifera</taxon>
        <taxon>Eurotatoria</taxon>
        <taxon>Bdelloidea</taxon>
        <taxon>Adinetida</taxon>
        <taxon>Adinetidae</taxon>
        <taxon>Adineta</taxon>
    </lineage>
</organism>
<accession>A0A816EXS2</accession>
<dbReference type="GO" id="GO:0004519">
    <property type="term" value="F:endonuclease activity"/>
    <property type="evidence" value="ECO:0007669"/>
    <property type="project" value="UniProtKB-KW"/>
</dbReference>
<reference evidence="9" key="1">
    <citation type="submission" date="2021-02" db="EMBL/GenBank/DDBJ databases">
        <authorList>
            <person name="Nowell W R."/>
        </authorList>
    </citation>
    <scope>NUCLEOTIDE SEQUENCE</scope>
</reference>
<dbReference type="InterPro" id="IPR012337">
    <property type="entry name" value="RNaseH-like_sf"/>
</dbReference>
<dbReference type="InterPro" id="IPR050951">
    <property type="entry name" value="Retrovirus_Pol_polyprotein"/>
</dbReference>
<evidence type="ECO:0000256" key="7">
    <source>
        <dbReference type="SAM" id="MobiDB-lite"/>
    </source>
</evidence>
<dbReference type="AlphaFoldDB" id="A0A816EXS2"/>
<dbReference type="SUPFAM" id="SSF53098">
    <property type="entry name" value="Ribonuclease H-like"/>
    <property type="match status" value="1"/>
</dbReference>
<dbReference type="InterPro" id="IPR001584">
    <property type="entry name" value="Integrase_cat-core"/>
</dbReference>
<keyword evidence="10" id="KW-1185">Reference proteome</keyword>
<dbReference type="GO" id="GO:0003964">
    <property type="term" value="F:RNA-directed DNA polymerase activity"/>
    <property type="evidence" value="ECO:0007669"/>
    <property type="project" value="UniProtKB-KW"/>
</dbReference>
<dbReference type="Pfam" id="PF17921">
    <property type="entry name" value="Integrase_H2C2"/>
    <property type="match status" value="1"/>
</dbReference>
<keyword evidence="2" id="KW-0548">Nucleotidyltransferase</keyword>
<keyword evidence="3" id="KW-0540">Nuclease</keyword>
<protein>
    <recommendedName>
        <fullName evidence="8">Integrase catalytic domain-containing protein</fullName>
    </recommendedName>
</protein>
<feature type="compositionally biased region" description="Basic and acidic residues" evidence="7">
    <location>
        <begin position="569"/>
        <end position="580"/>
    </location>
</feature>
<evidence type="ECO:0000259" key="8">
    <source>
        <dbReference type="PROSITE" id="PS50994"/>
    </source>
</evidence>
<dbReference type="PROSITE" id="PS50994">
    <property type="entry name" value="INTEGRASE"/>
    <property type="match status" value="1"/>
</dbReference>
<dbReference type="PANTHER" id="PTHR37984">
    <property type="entry name" value="PROTEIN CBG26694"/>
    <property type="match status" value="1"/>
</dbReference>
<keyword evidence="5" id="KW-0378">Hydrolase</keyword>
<dbReference type="Proteomes" id="UP000663828">
    <property type="component" value="Unassembled WGS sequence"/>
</dbReference>
<sequence>SSTQKRYDPIELEALAIWMCFQRMKPYLLGRSIIIYTDHCPLCNMMNSTVKNRRVDRISILLQEFNIEKVIHIKGQHNCLADYLSRHPITREEELFDEDYGIAKQVKWEPTATVRVSDGTPPLVGAVLTRSKAKQLQTKQDQDVMEITPPEQKKTTTPPAEGQTDPQAQSPSKDDHNYEFDMEKLKVEQTNDPTIEQKIAEAKKNLTKSSYEFKDGLLYKLLSMRPDSKTKKKLIYVPSSMIDGLLQIYHNHPLAGHFGVQRTYLKIKNKFWWPNMKQSITRYIQSCLPCQQHNVSRLKKPGHLQPITPPEGPFQLVGMDYCGPLKSTPRGNQYVLCITDYFTRWIVAVAVPDCSAQTTAEALFNEYICRYGVPAAILSDQGTHFHNQLMEAMAKLVGYNHTYSTTYHPQSNGMIERFNATFIPQIAKLQDRENNNWDEFLAPVVFAYNTGTHSTTGYSPYQLLFGREPRLPTDQPASAFTFRKPNDYYEQLRKNMKLMHRYAHENMTNRQNQYKKHYDKHRSDPRYSINDRVLIRKHGLKNKLDPKYSVTPQIIVREEHPVYIVKDEITQASRHREPSHRPPSHSPSPSPRSTQSLSGSKRISMHVREHYPSFHISSSSYELRIVNRDTPAEIIDEMIIHVKRVKQYSIDTESEMTNNELSLIQINSMPGESKSIVMLIELKNLPSQHSTKLDNEIYGWGNIRRELELESKIISRPILAKLIDIQPHFSTWYNGTRTQCWVQSPSYRINITKDGTRTMQQLNQDSSCRCHSPSPYKPNELWSLQNALKYACKLHLDKTYRLSHWSASLTSNRSRLSYTDQRKMVKYAVHDVLAVTFLLRPIMENWTF</sequence>
<evidence type="ECO:0000313" key="9">
    <source>
        <dbReference type="EMBL" id="CAF1655561.1"/>
    </source>
</evidence>
<keyword evidence="6" id="KW-0695">RNA-directed DNA polymerase</keyword>
<evidence type="ECO:0000256" key="5">
    <source>
        <dbReference type="ARBA" id="ARBA00022801"/>
    </source>
</evidence>
<dbReference type="Pfam" id="PF17917">
    <property type="entry name" value="RT_RNaseH"/>
    <property type="match status" value="1"/>
</dbReference>
<feature type="non-terminal residue" evidence="9">
    <location>
        <position position="1"/>
    </location>
</feature>
<dbReference type="InterPro" id="IPR043502">
    <property type="entry name" value="DNA/RNA_pol_sf"/>
</dbReference>
<dbReference type="FunFam" id="3.30.420.10:FF:000032">
    <property type="entry name" value="Retrovirus-related Pol polyprotein from transposon 297-like Protein"/>
    <property type="match status" value="1"/>
</dbReference>
<dbReference type="PANTHER" id="PTHR37984:SF15">
    <property type="entry name" value="INTEGRASE CATALYTIC DOMAIN-CONTAINING PROTEIN"/>
    <property type="match status" value="1"/>
</dbReference>
<dbReference type="EMBL" id="CAJNOR010010644">
    <property type="protein sequence ID" value="CAF1655561.1"/>
    <property type="molecule type" value="Genomic_DNA"/>
</dbReference>
<dbReference type="InterPro" id="IPR036397">
    <property type="entry name" value="RNaseH_sf"/>
</dbReference>
<feature type="non-terminal residue" evidence="9">
    <location>
        <position position="848"/>
    </location>
</feature>
<dbReference type="GO" id="GO:0016787">
    <property type="term" value="F:hydrolase activity"/>
    <property type="evidence" value="ECO:0007669"/>
    <property type="project" value="UniProtKB-KW"/>
</dbReference>
<dbReference type="Pfam" id="PF00665">
    <property type="entry name" value="rve"/>
    <property type="match status" value="1"/>
</dbReference>
<name>A0A816EXS2_ADIRI</name>
<keyword evidence="1" id="KW-0808">Transferase</keyword>
<evidence type="ECO:0000313" key="10">
    <source>
        <dbReference type="Proteomes" id="UP000663828"/>
    </source>
</evidence>
<dbReference type="InterPro" id="IPR041373">
    <property type="entry name" value="RT_RNaseH"/>
</dbReference>
<feature type="domain" description="Integrase catalytic" evidence="8">
    <location>
        <begin position="309"/>
        <end position="468"/>
    </location>
</feature>
<comment type="caution">
    <text evidence="9">The sequence shown here is derived from an EMBL/GenBank/DDBJ whole genome shotgun (WGS) entry which is preliminary data.</text>
</comment>
<evidence type="ECO:0000256" key="6">
    <source>
        <dbReference type="ARBA" id="ARBA00022918"/>
    </source>
</evidence>
<feature type="region of interest" description="Disordered" evidence="7">
    <location>
        <begin position="131"/>
        <end position="176"/>
    </location>
</feature>
<dbReference type="InterPro" id="IPR041588">
    <property type="entry name" value="Integrase_H2C2"/>
</dbReference>
<dbReference type="FunFam" id="1.10.340.70:FF:000001">
    <property type="entry name" value="Retrovirus-related Pol polyprotein from transposon gypsy-like Protein"/>
    <property type="match status" value="1"/>
</dbReference>
<dbReference type="GO" id="GO:0015074">
    <property type="term" value="P:DNA integration"/>
    <property type="evidence" value="ECO:0007669"/>
    <property type="project" value="InterPro"/>
</dbReference>
<dbReference type="Gene3D" id="1.10.340.70">
    <property type="match status" value="1"/>
</dbReference>
<evidence type="ECO:0000256" key="4">
    <source>
        <dbReference type="ARBA" id="ARBA00022759"/>
    </source>
</evidence>